<evidence type="ECO:0000313" key="2">
    <source>
        <dbReference type="EMBL" id="POW13510.1"/>
    </source>
</evidence>
<evidence type="ECO:0000256" key="1">
    <source>
        <dbReference type="SAM" id="MobiDB-lite"/>
    </source>
</evidence>
<evidence type="ECO:0000313" key="3">
    <source>
        <dbReference type="Proteomes" id="UP000239156"/>
    </source>
</evidence>
<gene>
    <name evidence="2" type="ORF">PSTT_03660</name>
</gene>
<protein>
    <submittedName>
        <fullName evidence="2">Uncharacterized protein</fullName>
    </submittedName>
</protein>
<accession>A0A2S4VVI1</accession>
<name>A0A2S4VVI1_9BASI</name>
<organism evidence="2 3">
    <name type="scientific">Puccinia striiformis</name>
    <dbReference type="NCBI Taxonomy" id="27350"/>
    <lineage>
        <taxon>Eukaryota</taxon>
        <taxon>Fungi</taxon>
        <taxon>Dikarya</taxon>
        <taxon>Basidiomycota</taxon>
        <taxon>Pucciniomycotina</taxon>
        <taxon>Pucciniomycetes</taxon>
        <taxon>Pucciniales</taxon>
        <taxon>Pucciniaceae</taxon>
        <taxon>Puccinia</taxon>
    </lineage>
</organism>
<proteinExistence type="predicted"/>
<reference evidence="2" key="1">
    <citation type="submission" date="2017-12" db="EMBL/GenBank/DDBJ databases">
        <title>Gene loss provides genomic basis for host adaptation in cereal stripe rust fungi.</title>
        <authorList>
            <person name="Xia C."/>
        </authorList>
    </citation>
    <scope>NUCLEOTIDE SEQUENCE [LARGE SCALE GENOMIC DNA]</scope>
    <source>
        <strain evidence="2">93-210</strain>
    </source>
</reference>
<dbReference type="VEuPathDB" id="FungiDB:PSTT_03660"/>
<keyword evidence="3" id="KW-1185">Reference proteome</keyword>
<dbReference type="Proteomes" id="UP000239156">
    <property type="component" value="Unassembled WGS sequence"/>
</dbReference>
<dbReference type="EMBL" id="PKSL01000024">
    <property type="protein sequence ID" value="POW13510.1"/>
    <property type="molecule type" value="Genomic_DNA"/>
</dbReference>
<comment type="caution">
    <text evidence="2">The sequence shown here is derived from an EMBL/GenBank/DDBJ whole genome shotgun (WGS) entry which is preliminary data.</text>
</comment>
<feature type="region of interest" description="Disordered" evidence="1">
    <location>
        <begin position="1"/>
        <end position="23"/>
    </location>
</feature>
<dbReference type="AlphaFoldDB" id="A0A2S4VVI1"/>
<sequence length="72" mass="8426">MNLGPPGDQAPSDPTELEPTTKLRNHNLILDQLRKEKPSNHTTWELLERNNEHDSMKHLNYLFGHLTIFSFF</sequence>